<organism evidence="3 4">
    <name type="scientific">Chlamydia serpentis</name>
    <dbReference type="NCBI Taxonomy" id="1967782"/>
    <lineage>
        <taxon>Bacteria</taxon>
        <taxon>Pseudomonadati</taxon>
        <taxon>Chlamydiota</taxon>
        <taxon>Chlamydiia</taxon>
        <taxon>Chlamydiales</taxon>
        <taxon>Chlamydiaceae</taxon>
        <taxon>Chlamydia/Chlamydophila group</taxon>
        <taxon>Chlamydia</taxon>
    </lineage>
</organism>
<dbReference type="EMBL" id="LT993738">
    <property type="protein sequence ID" value="SPN73926.1"/>
    <property type="molecule type" value="Genomic_DNA"/>
</dbReference>
<evidence type="ECO:0000313" key="3">
    <source>
        <dbReference type="EMBL" id="SPN73926.1"/>
    </source>
</evidence>
<keyword evidence="2" id="KW-1133">Transmembrane helix</keyword>
<feature type="region of interest" description="Disordered" evidence="1">
    <location>
        <begin position="413"/>
        <end position="436"/>
    </location>
</feature>
<dbReference type="AlphaFoldDB" id="A0A2R8FC83"/>
<dbReference type="KEGG" id="csee:C10C_0783"/>
<evidence type="ECO:0000256" key="1">
    <source>
        <dbReference type="SAM" id="MobiDB-lite"/>
    </source>
</evidence>
<keyword evidence="2" id="KW-0472">Membrane</keyword>
<gene>
    <name evidence="3" type="ORF">C10C_0783</name>
</gene>
<proteinExistence type="predicted"/>
<sequence>MYQLLSIGYSFVSFIALLWMLCYSPNYATDLYNISLVAEENFGEIKAFPQAENLLEGAWALDFPDLEERLPDLRKELMFLGSNDRPDAFGGKFALQLGSSQERYIAALKERVYLNVSASSRGPVYSFSPKGVPTPLWIECFSVDMNGRLEVRVRLQGLNQHLISKPRDYEILFLNPPATKLDCWEIGGIRVDASFPVKQKIRRIGADKFLFMHGGSEYADKATKERVDFVSAEEENYSRYLAVGDILLWDGNFWQTCGEFQGVSAEVPLFEVKRIDDKVMIADLWNVGGTQRQTISLVKGLPSPIEVSEVIREVEFIGMRSWSKPIIIAGGQRLILSPDDWILRTATGWEKLARSDQIENYVSGKVSGPLLVFEKLEKDFRGFVLRGHMFNAQRTLVETISLPLKQGFEPSVASQEVSPNTRLGTTNQSAANRGGS</sequence>
<name>A0A2R8FC83_9CHLA</name>
<keyword evidence="2" id="KW-0812">Transmembrane</keyword>
<feature type="transmembrane region" description="Helical" evidence="2">
    <location>
        <begin position="6"/>
        <end position="23"/>
    </location>
</feature>
<reference evidence="4" key="1">
    <citation type="submission" date="2017-11" db="EMBL/GenBank/DDBJ databases">
        <authorList>
            <person name="Seth-Smith MB H."/>
        </authorList>
    </citation>
    <scope>NUCLEOTIDE SEQUENCE [LARGE SCALE GENOMIC DNA]</scope>
</reference>
<accession>A0A2R8FC83</accession>
<protein>
    <submittedName>
        <fullName evidence="3">Uncharacterized protein</fullName>
    </submittedName>
</protein>
<keyword evidence="4" id="KW-1185">Reference proteome</keyword>
<evidence type="ECO:0000313" key="4">
    <source>
        <dbReference type="Proteomes" id="UP000244926"/>
    </source>
</evidence>
<evidence type="ECO:0000256" key="2">
    <source>
        <dbReference type="SAM" id="Phobius"/>
    </source>
</evidence>
<dbReference type="Proteomes" id="UP000244926">
    <property type="component" value="Chromosome I"/>
</dbReference>